<dbReference type="SUPFAM" id="SSF53032">
    <property type="entry name" value="tRNA-intron endonuclease catalytic domain-like"/>
    <property type="match status" value="1"/>
</dbReference>
<keyword evidence="8" id="KW-0508">mRNA splicing</keyword>
<reference evidence="16 17" key="1">
    <citation type="submission" date="2018-08" db="EMBL/GenBank/DDBJ databases">
        <authorList>
            <person name="Laetsch R D."/>
            <person name="Stevens L."/>
            <person name="Kumar S."/>
            <person name="Blaxter L. M."/>
        </authorList>
    </citation>
    <scope>NUCLEOTIDE SEQUENCE [LARGE SCALE GENOMIC DNA]</scope>
</reference>
<dbReference type="EMBL" id="UPTC01000529">
    <property type="protein sequence ID" value="VBB29072.1"/>
    <property type="molecule type" value="Genomic_DNA"/>
</dbReference>
<dbReference type="SUPFAM" id="SSF50182">
    <property type="entry name" value="Sm-like ribonucleoproteins"/>
    <property type="match status" value="1"/>
</dbReference>
<dbReference type="AlphaFoldDB" id="A0A498SB79"/>
<dbReference type="PROSITE" id="PS52002">
    <property type="entry name" value="SM"/>
    <property type="match status" value="1"/>
</dbReference>
<dbReference type="PANTHER" id="PTHR13829">
    <property type="entry name" value="SNRNP CORE PROTEIN FAMILY MEMBER"/>
    <property type="match status" value="1"/>
</dbReference>
<dbReference type="EC" id="4.6.1.16" evidence="4"/>
<evidence type="ECO:0000256" key="13">
    <source>
        <dbReference type="ARBA" id="ARBA00083055"/>
    </source>
</evidence>
<dbReference type="GO" id="GO:0071013">
    <property type="term" value="C:catalytic step 2 spliceosome"/>
    <property type="evidence" value="ECO:0007669"/>
    <property type="project" value="TreeGrafter"/>
</dbReference>
<dbReference type="Gene3D" id="3.40.1350.10">
    <property type="match status" value="1"/>
</dbReference>
<evidence type="ECO:0000256" key="12">
    <source>
        <dbReference type="ARBA" id="ARBA00067755"/>
    </source>
</evidence>
<evidence type="ECO:0000256" key="1">
    <source>
        <dbReference type="ARBA" id="ARBA00004123"/>
    </source>
</evidence>
<comment type="catalytic activity">
    <reaction evidence="11">
        <text>pretRNA = a 3'-half-tRNA molecule with a 5'-OH end + a 5'-half-tRNA molecule with a 2',3'-cyclic phosphate end + an intron with a 2',3'-cyclic phosphate and a 5'-hydroxyl terminus.</text>
        <dbReference type="EC" id="4.6.1.16"/>
    </reaction>
</comment>
<evidence type="ECO:0000256" key="10">
    <source>
        <dbReference type="ARBA" id="ARBA00023274"/>
    </source>
</evidence>
<dbReference type="STRING" id="6277.A0A498SB79"/>
<evidence type="ECO:0000256" key="4">
    <source>
        <dbReference type="ARBA" id="ARBA00012573"/>
    </source>
</evidence>
<evidence type="ECO:0000256" key="9">
    <source>
        <dbReference type="ARBA" id="ARBA00023242"/>
    </source>
</evidence>
<dbReference type="GO" id="GO:0000932">
    <property type="term" value="C:P-body"/>
    <property type="evidence" value="ECO:0007669"/>
    <property type="project" value="TreeGrafter"/>
</dbReference>
<dbReference type="InterPro" id="IPR011856">
    <property type="entry name" value="tRNA_endonuc-like_dom_sf"/>
</dbReference>
<gene>
    <name evidence="16" type="ORF">NAV_LOCUS3881</name>
</gene>
<dbReference type="InterPro" id="IPR047575">
    <property type="entry name" value="Sm"/>
</dbReference>
<organism evidence="16 17">
    <name type="scientific">Acanthocheilonema viteae</name>
    <name type="common">Filarial nematode worm</name>
    <name type="synonym">Dipetalonema viteae</name>
    <dbReference type="NCBI Taxonomy" id="6277"/>
    <lineage>
        <taxon>Eukaryota</taxon>
        <taxon>Metazoa</taxon>
        <taxon>Ecdysozoa</taxon>
        <taxon>Nematoda</taxon>
        <taxon>Chromadorea</taxon>
        <taxon>Rhabditida</taxon>
        <taxon>Spirurina</taxon>
        <taxon>Spiruromorpha</taxon>
        <taxon>Filarioidea</taxon>
        <taxon>Onchocercidae</taxon>
        <taxon>Acanthocheilonema</taxon>
    </lineage>
</organism>
<dbReference type="CDD" id="cd22363">
    <property type="entry name" value="tRNA-intron_lyase_C"/>
    <property type="match status" value="1"/>
</dbReference>
<dbReference type="GO" id="GO:0006388">
    <property type="term" value="P:tRNA splicing, via endonucleolytic cleavage and ligation"/>
    <property type="evidence" value="ECO:0007669"/>
    <property type="project" value="InterPro"/>
</dbReference>
<dbReference type="Gene3D" id="2.30.30.100">
    <property type="match status" value="1"/>
</dbReference>
<evidence type="ECO:0000256" key="5">
    <source>
        <dbReference type="ARBA" id="ARBA00022664"/>
    </source>
</evidence>
<evidence type="ECO:0000256" key="8">
    <source>
        <dbReference type="ARBA" id="ARBA00023187"/>
    </source>
</evidence>
<dbReference type="Pfam" id="PF26577">
    <property type="entry name" value="TSEN34_N"/>
    <property type="match status" value="1"/>
</dbReference>
<feature type="domain" description="Sm" evidence="15">
    <location>
        <begin position="335"/>
        <end position="409"/>
    </location>
</feature>
<dbReference type="InterPro" id="IPR016654">
    <property type="entry name" value="U6_snRNA_Lsm2"/>
</dbReference>
<dbReference type="Proteomes" id="UP000276991">
    <property type="component" value="Unassembled WGS sequence"/>
</dbReference>
<dbReference type="Pfam" id="PF01423">
    <property type="entry name" value="LSM"/>
    <property type="match status" value="1"/>
</dbReference>
<keyword evidence="6" id="KW-0747">Spliceosome</keyword>
<comment type="similarity">
    <text evidence="2">Belongs to the snRNP Sm proteins family.</text>
</comment>
<evidence type="ECO:0000256" key="7">
    <source>
        <dbReference type="ARBA" id="ARBA00022884"/>
    </source>
</evidence>
<dbReference type="InterPro" id="IPR006677">
    <property type="entry name" value="tRNA_intron_Endonuc_cat-like"/>
</dbReference>
<evidence type="ECO:0000256" key="11">
    <source>
        <dbReference type="ARBA" id="ARBA00034031"/>
    </source>
</evidence>
<evidence type="ECO:0000256" key="3">
    <source>
        <dbReference type="ARBA" id="ARBA00008078"/>
    </source>
</evidence>
<dbReference type="GO" id="GO:0005688">
    <property type="term" value="C:U6 snRNP"/>
    <property type="evidence" value="ECO:0007669"/>
    <property type="project" value="TreeGrafter"/>
</dbReference>
<comment type="similarity">
    <text evidence="3">Belongs to the tRNA-intron endonuclease family.</text>
</comment>
<dbReference type="GO" id="GO:0003723">
    <property type="term" value="F:RNA binding"/>
    <property type="evidence" value="ECO:0007669"/>
    <property type="project" value="UniProtKB-KW"/>
</dbReference>
<evidence type="ECO:0000256" key="6">
    <source>
        <dbReference type="ARBA" id="ARBA00022728"/>
    </source>
</evidence>
<dbReference type="FunFam" id="2.30.30.100:FF:000009">
    <property type="entry name" value="U6 snRNA-associated Sm-like protein LSm2"/>
    <property type="match status" value="1"/>
</dbReference>
<evidence type="ECO:0000313" key="17">
    <source>
        <dbReference type="Proteomes" id="UP000276991"/>
    </source>
</evidence>
<dbReference type="PANTHER" id="PTHR13829:SF2">
    <property type="entry name" value="U6 SNRNA-ASSOCIATED SM-LIKE PROTEIN LSM2"/>
    <property type="match status" value="1"/>
</dbReference>
<evidence type="ECO:0000256" key="14">
    <source>
        <dbReference type="ARBA" id="ARBA00083963"/>
    </source>
</evidence>
<dbReference type="GO" id="GO:1990726">
    <property type="term" value="C:Lsm1-7-Pat1 complex"/>
    <property type="evidence" value="ECO:0007669"/>
    <property type="project" value="TreeGrafter"/>
</dbReference>
<dbReference type="GO" id="GO:0000213">
    <property type="term" value="F:tRNA-intron lyase activity"/>
    <property type="evidence" value="ECO:0007669"/>
    <property type="project" value="UniProtKB-EC"/>
</dbReference>
<dbReference type="InterPro" id="IPR010920">
    <property type="entry name" value="LSM_dom_sf"/>
</dbReference>
<dbReference type="InterPro" id="IPR059049">
    <property type="entry name" value="TSEN34_N"/>
</dbReference>
<sequence length="432" mass="49171">MYAGIRVPNLPLRLTACYFNMKMDEANSVGEHREAILVTDTCSTSTDDKIDISMKCTPARVEYLNSQFLVFDANVAEQMRECRIIAEACGTSPDARADLRKYGAPFVLMPEQVAVLVEYEDIPTERSDAEHSRACSTKLDHVALRKKAEMIAKGRKAKKLKRQANYGATAAALKVQRCDIINVKVTASEINDAVKELSTPYNISKQENTWFLPLYNTHEEIYEEIERPPFPKSSDFRIRLNTFRDLWRRGYYLTCGLKFGCDYLAYESAPGEDHSKWLVKCVNSQDALSSLDLIALSRLSSQVKKHILLAVVSPDTLSPYYIEYSWWKPQRSRNLFYSFFKSLVGKDVVVELKNDLSICGTLHSVDQYLNMKLTDISVTDSERYPHMLSVKNCFIRGSVVRYVQLPADQIDTQLLQDASRKEVMQAKRSATA</sequence>
<protein>
    <recommendedName>
        <fullName evidence="12">U6 snRNA-associated Sm-like protein LSm2</fullName>
        <ecNumber evidence="4">4.6.1.16</ecNumber>
    </recommendedName>
    <alternativeName>
        <fullName evidence="13">Protein G7b</fullName>
    </alternativeName>
    <alternativeName>
        <fullName evidence="14">snRNP core Sm-like protein Sm-x5</fullName>
    </alternativeName>
</protein>
<dbReference type="CDD" id="cd01725">
    <property type="entry name" value="LSm2"/>
    <property type="match status" value="1"/>
</dbReference>
<dbReference type="GO" id="GO:0046540">
    <property type="term" value="C:U4/U6 x U5 tri-snRNP complex"/>
    <property type="evidence" value="ECO:0007669"/>
    <property type="project" value="TreeGrafter"/>
</dbReference>
<keyword evidence="7" id="KW-0694">RNA-binding</keyword>
<keyword evidence="10" id="KW-0687">Ribonucleoprotein</keyword>
<name>A0A498SB79_ACAVI</name>
<keyword evidence="17" id="KW-1185">Reference proteome</keyword>
<dbReference type="GO" id="GO:0071011">
    <property type="term" value="C:precatalytic spliceosome"/>
    <property type="evidence" value="ECO:0007669"/>
    <property type="project" value="TreeGrafter"/>
</dbReference>
<dbReference type="GO" id="GO:0000398">
    <property type="term" value="P:mRNA splicing, via spliceosome"/>
    <property type="evidence" value="ECO:0007669"/>
    <property type="project" value="TreeGrafter"/>
</dbReference>
<keyword evidence="5" id="KW-0507">mRNA processing</keyword>
<evidence type="ECO:0000256" key="2">
    <source>
        <dbReference type="ARBA" id="ARBA00006850"/>
    </source>
</evidence>
<dbReference type="Pfam" id="PF01974">
    <property type="entry name" value="tRNA_int_endo"/>
    <property type="match status" value="1"/>
</dbReference>
<evidence type="ECO:0000313" key="16">
    <source>
        <dbReference type="EMBL" id="VBB29072.1"/>
    </source>
</evidence>
<dbReference type="OrthoDB" id="10256176at2759"/>
<keyword evidence="9" id="KW-0539">Nucleus</keyword>
<dbReference type="InterPro" id="IPR036167">
    <property type="entry name" value="tRNA_intron_Endo_cat-like_sf"/>
</dbReference>
<proteinExistence type="inferred from homology"/>
<comment type="subcellular location">
    <subcellularLocation>
        <location evidence="1">Nucleus</location>
    </subcellularLocation>
</comment>
<dbReference type="SMART" id="SM00651">
    <property type="entry name" value="Sm"/>
    <property type="match status" value="1"/>
</dbReference>
<evidence type="ECO:0000259" key="15">
    <source>
        <dbReference type="PROSITE" id="PS52002"/>
    </source>
</evidence>
<dbReference type="InterPro" id="IPR001163">
    <property type="entry name" value="Sm_dom_euk/arc"/>
</dbReference>
<accession>A0A498SB79</accession>